<name>A0A1N7KBP3_9GAMM</name>
<dbReference type="AlphaFoldDB" id="A0A1N7KBP3"/>
<sequence>MSEPFIGEIRIFGCNFAPRGWAFCQGQLLPIAQNTALFSILGTTYGGDGRTTLALPDLQGRAPMHPGRGPGLTARRLGETTGVNEVTLTEAELPNHKHVVYGAQTVGTEASPSNTRMMAIDRPSTGDNIVYLNTASTKNTVMATEAIGSMGGSQAHENRQPLMGMNFCIALVGLYPSRS</sequence>
<protein>
    <submittedName>
        <fullName evidence="2">Microcystin-dependent protein</fullName>
    </submittedName>
</protein>
<feature type="domain" description="Phage tail collar" evidence="1">
    <location>
        <begin position="7"/>
        <end position="63"/>
    </location>
</feature>
<dbReference type="STRING" id="484498.SAMN05421686_102410"/>
<dbReference type="Pfam" id="PF07484">
    <property type="entry name" value="Collar"/>
    <property type="match status" value="1"/>
</dbReference>
<evidence type="ECO:0000259" key="1">
    <source>
        <dbReference type="Pfam" id="PF07484"/>
    </source>
</evidence>
<evidence type="ECO:0000313" key="2">
    <source>
        <dbReference type="EMBL" id="SIS58930.1"/>
    </source>
</evidence>
<dbReference type="OrthoDB" id="9810174at2"/>
<gene>
    <name evidence="2" type="ORF">SAMN05421686_102410</name>
</gene>
<proteinExistence type="predicted"/>
<dbReference type="Proteomes" id="UP000185639">
    <property type="component" value="Unassembled WGS sequence"/>
</dbReference>
<dbReference type="InterPro" id="IPR037053">
    <property type="entry name" value="Phage_tail_collar_dom_sf"/>
</dbReference>
<evidence type="ECO:0000313" key="3">
    <source>
        <dbReference type="Proteomes" id="UP000185639"/>
    </source>
</evidence>
<reference evidence="3" key="1">
    <citation type="submission" date="2017-01" db="EMBL/GenBank/DDBJ databases">
        <authorList>
            <person name="Varghese N."/>
            <person name="Submissions S."/>
        </authorList>
    </citation>
    <scope>NUCLEOTIDE SEQUENCE [LARGE SCALE GENOMIC DNA]</scope>
    <source>
        <strain evidence="3">DSM 24913</strain>
    </source>
</reference>
<organism evidence="2 3">
    <name type="scientific">Thalassolituus maritimus</name>
    <dbReference type="NCBI Taxonomy" id="484498"/>
    <lineage>
        <taxon>Bacteria</taxon>
        <taxon>Pseudomonadati</taxon>
        <taxon>Pseudomonadota</taxon>
        <taxon>Gammaproteobacteria</taxon>
        <taxon>Oceanospirillales</taxon>
        <taxon>Oceanospirillaceae</taxon>
        <taxon>Thalassolituus</taxon>
    </lineage>
</organism>
<dbReference type="RefSeq" id="WP_076514514.1">
    <property type="nucleotide sequence ID" value="NZ_FTOH01000002.1"/>
</dbReference>
<dbReference type="InterPro" id="IPR011083">
    <property type="entry name" value="Phage_tail_collar_dom"/>
</dbReference>
<dbReference type="EMBL" id="FTOH01000002">
    <property type="protein sequence ID" value="SIS58930.1"/>
    <property type="molecule type" value="Genomic_DNA"/>
</dbReference>
<keyword evidence="3" id="KW-1185">Reference proteome</keyword>
<dbReference type="SUPFAM" id="SSF88874">
    <property type="entry name" value="Receptor-binding domain of short tail fibre protein gp12"/>
    <property type="match status" value="1"/>
</dbReference>
<accession>A0A1N7KBP3</accession>
<dbReference type="Gene3D" id="3.90.1340.10">
    <property type="entry name" value="Phage tail collar domain"/>
    <property type="match status" value="1"/>
</dbReference>